<dbReference type="PANTHER" id="PTHR31571:SF1">
    <property type="entry name" value="ALTERED INHERITANCE OF MITOCHONDRIA PROTEIN 6"/>
    <property type="match status" value="1"/>
</dbReference>
<dbReference type="SUPFAM" id="SSF51695">
    <property type="entry name" value="PLC-like phosphodiesterases"/>
    <property type="match status" value="1"/>
</dbReference>
<accession>A0A2B7XXR0</accession>
<evidence type="ECO:0000256" key="1">
    <source>
        <dbReference type="ARBA" id="ARBA00008858"/>
    </source>
</evidence>
<dbReference type="GO" id="GO:0008081">
    <property type="term" value="F:phosphoric diester hydrolase activity"/>
    <property type="evidence" value="ECO:0007669"/>
    <property type="project" value="InterPro"/>
</dbReference>
<dbReference type="EMBL" id="PDNA01000106">
    <property type="protein sequence ID" value="PGH13267.1"/>
    <property type="molecule type" value="Genomic_DNA"/>
</dbReference>
<evidence type="ECO:0000313" key="4">
    <source>
        <dbReference type="Proteomes" id="UP000224634"/>
    </source>
</evidence>
<dbReference type="OrthoDB" id="4153866at2759"/>
<protein>
    <recommendedName>
        <fullName evidence="2">Altered inheritance of mitochondria protein 6</fullName>
    </recommendedName>
</protein>
<dbReference type="InterPro" id="IPR017946">
    <property type="entry name" value="PLC-like_Pdiesterase_TIM-brl"/>
</dbReference>
<comment type="caution">
    <text evidence="3">The sequence shown here is derived from an EMBL/GenBank/DDBJ whole genome shotgun (WGS) entry which is preliminary data.</text>
</comment>
<evidence type="ECO:0000313" key="3">
    <source>
        <dbReference type="EMBL" id="PGH13267.1"/>
    </source>
</evidence>
<evidence type="ECO:0000256" key="2">
    <source>
        <dbReference type="ARBA" id="ARBA00014286"/>
    </source>
</evidence>
<sequence length="385" mass="43122">MANVTESNSGVVQLMTLALGAFVTFFPKEVEWFVDRWGQPGRPTDPLAHWPTDMLADVTPVACHSHNDYWRRVPLFSALEAGCISVEADVWLFDDDLYVGHTTSSLTVNRTLSNLYINPLLEILSNQNPTTHFHPSLDTPPNGVFDTDPSQSLVLLVDFKAKGKAIWPYLIRQLSPLRDRGYLTHFNGTSIIQRPITVVATGDAPFDLVVANRNYRDVFFDAPLGDLTGFGKGHAATSAPHLVDDDDEELDLDGIHLSASGFRPSRISLRMGNSKSKLDTQKKPAPDPAIYDQSNSFYASVSFKRSIGFPWGFHLSSNQLETIRAQVNAAHARGLKVRYWSIPSWPRSLRNHLWAALVREGVDILNVDDLRAATRQDWFKLVKKR</sequence>
<comment type="similarity">
    <text evidence="1">Belongs to the AIM6 family.</text>
</comment>
<reference evidence="3 4" key="1">
    <citation type="submission" date="2017-10" db="EMBL/GenBank/DDBJ databases">
        <title>Comparative genomics in systemic dimorphic fungi from Ajellomycetaceae.</title>
        <authorList>
            <person name="Munoz J.F."/>
            <person name="Mcewen J.G."/>
            <person name="Clay O.K."/>
            <person name="Cuomo C.A."/>
        </authorList>
    </citation>
    <scope>NUCLEOTIDE SEQUENCE [LARGE SCALE GENOMIC DNA]</scope>
    <source>
        <strain evidence="3 4">UAMH7299</strain>
    </source>
</reference>
<proteinExistence type="inferred from homology"/>
<keyword evidence="4" id="KW-1185">Reference proteome</keyword>
<dbReference type="InterPro" id="IPR051236">
    <property type="entry name" value="HAT_RTT109-like"/>
</dbReference>
<gene>
    <name evidence="3" type="ORF">AJ80_06377</name>
</gene>
<name>A0A2B7XXR0_POLH7</name>
<dbReference type="Proteomes" id="UP000224634">
    <property type="component" value="Unassembled WGS sequence"/>
</dbReference>
<organism evidence="3 4">
    <name type="scientific">Polytolypa hystricis (strain UAMH7299)</name>
    <dbReference type="NCBI Taxonomy" id="1447883"/>
    <lineage>
        <taxon>Eukaryota</taxon>
        <taxon>Fungi</taxon>
        <taxon>Dikarya</taxon>
        <taxon>Ascomycota</taxon>
        <taxon>Pezizomycotina</taxon>
        <taxon>Eurotiomycetes</taxon>
        <taxon>Eurotiomycetidae</taxon>
        <taxon>Onygenales</taxon>
        <taxon>Onygenales incertae sedis</taxon>
        <taxon>Polytolypa</taxon>
    </lineage>
</organism>
<dbReference type="AlphaFoldDB" id="A0A2B7XXR0"/>
<dbReference type="PANTHER" id="PTHR31571">
    <property type="entry name" value="ALTERED INHERITANCE OF MITOCHONDRIA PROTEIN 6"/>
    <property type="match status" value="1"/>
</dbReference>
<dbReference type="STRING" id="1447883.A0A2B7XXR0"/>
<dbReference type="GO" id="GO:0006629">
    <property type="term" value="P:lipid metabolic process"/>
    <property type="evidence" value="ECO:0007669"/>
    <property type="project" value="InterPro"/>
</dbReference>